<feature type="transmembrane region" description="Helical" evidence="1">
    <location>
        <begin position="47"/>
        <end position="66"/>
    </location>
</feature>
<gene>
    <name evidence="2" type="ORF">G7Z17_g1542</name>
</gene>
<keyword evidence="1" id="KW-1133">Transmembrane helix</keyword>
<keyword evidence="1" id="KW-0812">Transmembrane</keyword>
<proteinExistence type="predicted"/>
<comment type="caution">
    <text evidence="2">The sequence shown here is derived from an EMBL/GenBank/DDBJ whole genome shotgun (WGS) entry which is preliminary data.</text>
</comment>
<keyword evidence="1" id="KW-0472">Membrane</keyword>
<evidence type="ECO:0000313" key="2">
    <source>
        <dbReference type="EMBL" id="KAF7556325.1"/>
    </source>
</evidence>
<evidence type="ECO:0000256" key="1">
    <source>
        <dbReference type="SAM" id="Phobius"/>
    </source>
</evidence>
<evidence type="ECO:0000313" key="3">
    <source>
        <dbReference type="Proteomes" id="UP000722485"/>
    </source>
</evidence>
<reference evidence="2" key="1">
    <citation type="submission" date="2020-03" db="EMBL/GenBank/DDBJ databases">
        <title>Draft Genome Sequence of Cylindrodendrum hubeiense.</title>
        <authorList>
            <person name="Buettner E."/>
            <person name="Kellner H."/>
        </authorList>
    </citation>
    <scope>NUCLEOTIDE SEQUENCE</scope>
    <source>
        <strain evidence="2">IHI 201604</strain>
    </source>
</reference>
<accession>A0A9P5HFY3</accession>
<sequence length="481" mass="53495">MIDHRGAYALVPGNEASYTDTRIDARLHKTFACLAGNLQPMRPKRRILLLIVTAALVFFTILTHQATVRSPLSISEPFEHLDAIHLDNLAAPLAGHFFSTIGNEKTFVVGDHHAVSGNYPRKYKWIDPYSRQPFVKVMRTNGMNNNAMGRMPKGSPYDVLVIARGRNDKYIDPTEGIAYANLTVVGFFANFDPTTGQWRRAGPEPYVLNLPVWRQFPRPCSNLVNGGPADPRFIWSDAGEPLAVIGTSSRVPGVCKAVGLIDLRAAWPGLKKHLEEIGYGDIPIRFDTFTEVGKASKKERFEKNWAPFFPGPKPATRELSWFSSFIGSWRKHLAPSTWPHFASQIMHRSILKVDTALDTSSVEIDKNVVFSVSMAFLPTKSTVELEEGGSPFKRSQDYPGGYLNHGWLDDTVVVGAGLRDEAYGSVHLSSDDHMIWLHASQGYQVAVSAIAKFRFPQICAPAPAIFQDVAQDQFPQNESNE</sequence>
<keyword evidence="3" id="KW-1185">Reference proteome</keyword>
<organism evidence="2 3">
    <name type="scientific">Cylindrodendrum hubeiense</name>
    <dbReference type="NCBI Taxonomy" id="595255"/>
    <lineage>
        <taxon>Eukaryota</taxon>
        <taxon>Fungi</taxon>
        <taxon>Dikarya</taxon>
        <taxon>Ascomycota</taxon>
        <taxon>Pezizomycotina</taxon>
        <taxon>Sordariomycetes</taxon>
        <taxon>Hypocreomycetidae</taxon>
        <taxon>Hypocreales</taxon>
        <taxon>Nectriaceae</taxon>
        <taxon>Cylindrodendrum</taxon>
    </lineage>
</organism>
<protein>
    <submittedName>
        <fullName evidence="2">Uncharacterized protein</fullName>
    </submittedName>
</protein>
<dbReference type="Proteomes" id="UP000722485">
    <property type="component" value="Unassembled WGS sequence"/>
</dbReference>
<name>A0A9P5HFY3_9HYPO</name>
<dbReference type="EMBL" id="JAANBB010000013">
    <property type="protein sequence ID" value="KAF7556325.1"/>
    <property type="molecule type" value="Genomic_DNA"/>
</dbReference>
<dbReference type="OrthoDB" id="2522565at2759"/>
<dbReference type="AlphaFoldDB" id="A0A9P5HFY3"/>